<dbReference type="RefSeq" id="WP_173808056.1">
    <property type="nucleotide sequence ID" value="NZ_JABSNP010000001.1"/>
</dbReference>
<dbReference type="InterPro" id="IPR029044">
    <property type="entry name" value="Nucleotide-diphossugar_trans"/>
</dbReference>
<dbReference type="EMBL" id="JABSNP010000001">
    <property type="protein sequence ID" value="NRT17264.1"/>
    <property type="molecule type" value="Genomic_DNA"/>
</dbReference>
<gene>
    <name evidence="1" type="ORF">HNP98_000067</name>
</gene>
<evidence type="ECO:0008006" key="3">
    <source>
        <dbReference type="Google" id="ProtNLM"/>
    </source>
</evidence>
<organism evidence="1 2">
    <name type="scientific">Hymenobacter caeli</name>
    <dbReference type="NCBI Taxonomy" id="2735894"/>
    <lineage>
        <taxon>Bacteria</taxon>
        <taxon>Pseudomonadati</taxon>
        <taxon>Bacteroidota</taxon>
        <taxon>Cytophagia</taxon>
        <taxon>Cytophagales</taxon>
        <taxon>Hymenobacteraceae</taxon>
        <taxon>Hymenobacter</taxon>
    </lineage>
</organism>
<evidence type="ECO:0000313" key="2">
    <source>
        <dbReference type="Proteomes" id="UP000779507"/>
    </source>
</evidence>
<reference evidence="1 2" key="1">
    <citation type="submission" date="2020-05" db="EMBL/GenBank/DDBJ databases">
        <title>Genomic Encyclopedia of Type Strains, Phase IV (KMG-V): Genome sequencing to study the core and pangenomes of soil and plant-associated prokaryotes.</title>
        <authorList>
            <person name="Whitman W."/>
        </authorList>
    </citation>
    <scope>NUCLEOTIDE SEQUENCE [LARGE SCALE GENOMIC DNA]</scope>
    <source>
        <strain evidence="1 2">9A</strain>
    </source>
</reference>
<comment type="caution">
    <text evidence="1">The sequence shown here is derived from an EMBL/GenBank/DDBJ whole genome shotgun (WGS) entry which is preliminary data.</text>
</comment>
<dbReference type="Gene3D" id="3.90.550.10">
    <property type="entry name" value="Spore Coat Polysaccharide Biosynthesis Protein SpsA, Chain A"/>
    <property type="match status" value="1"/>
</dbReference>
<sequence>MFDTPILLLIFNRLETTVSVLEAIRSIKPKQLFIAADGPRESKLGENDLCNKIRNLVEESIDWPCDVHKLYRSENLGCGLAVSSAIDWFFSIVDMGIILEDDTLPNETFFKYCQSLLIQYKDDDEVMHICGSNLQCGLKRGNYSYYFSKYPLVWGWATWKSSWNKYSFTIGDSVDQIKDNLSQSIYDSNELDFYVNALMSVKNKQIDTWDYQWLYTLLKFKGISIVPCFNLITNTGFNQSASHTIQAPYWYKYNVVKPIISINSNPTKKINEKADSFYTKLSMGKSLRIMHYISFNYRVKKLLNRKSSYGF</sequence>
<proteinExistence type="predicted"/>
<accession>A0ABX2FJH1</accession>
<keyword evidence="2" id="KW-1185">Reference proteome</keyword>
<protein>
    <recommendedName>
        <fullName evidence="3">Nucleotide-diphospho-sugar transferase</fullName>
    </recommendedName>
</protein>
<dbReference type="Proteomes" id="UP000779507">
    <property type="component" value="Unassembled WGS sequence"/>
</dbReference>
<dbReference type="SUPFAM" id="SSF53448">
    <property type="entry name" value="Nucleotide-diphospho-sugar transferases"/>
    <property type="match status" value="1"/>
</dbReference>
<name>A0ABX2FJH1_9BACT</name>
<evidence type="ECO:0000313" key="1">
    <source>
        <dbReference type="EMBL" id="NRT17264.1"/>
    </source>
</evidence>